<protein>
    <submittedName>
        <fullName evidence="5">Anti-sigma-V factor rsiV</fullName>
    </submittedName>
</protein>
<evidence type="ECO:0000313" key="5">
    <source>
        <dbReference type="EMBL" id="RHW33685.1"/>
    </source>
</evidence>
<evidence type="ECO:0000259" key="4">
    <source>
        <dbReference type="Pfam" id="PF13786"/>
    </source>
</evidence>
<dbReference type="OrthoDB" id="4990at2"/>
<sequence>MGRNFKSLKKRYDEIAIPKELDRVVQDTLKKRRTKRLTAKWSAGVAAAVLLFTMSVNVSPAMAQALSEVPIVGEVVKVITITQFEEEDELLSADIKVPAVTDLENKELEDSLNEDYLEEGKTLYKEFEAIMKKVNEGETGHYAISSGFEVKTDNEQIFVLERYVNRIAGSGSTTLQYDTIDKNNEILLSLPMLFSDESYIQIISENIKDQMREQMNSDTNKIYWVEDAGLEDFGDFFEAIQAEQQFYINNDGKLVISFDEYEVAPGYMGTVEFIIPTEILNEVLVSNEYIH</sequence>
<feature type="domain" description="DUF4179" evidence="4">
    <location>
        <begin position="34"/>
        <end position="84"/>
    </location>
</feature>
<feature type="domain" description="DUF3298" evidence="2">
    <location>
        <begin position="193"/>
        <end position="277"/>
    </location>
</feature>
<proteinExistence type="predicted"/>
<evidence type="ECO:0000259" key="3">
    <source>
        <dbReference type="Pfam" id="PF13739"/>
    </source>
</evidence>
<dbReference type="Proteomes" id="UP000285456">
    <property type="component" value="Unassembled WGS sequence"/>
</dbReference>
<dbReference type="InterPro" id="IPR025436">
    <property type="entry name" value="DUF4179"/>
</dbReference>
<dbReference type="Pfam" id="PF13739">
    <property type="entry name" value="PdaC"/>
    <property type="match status" value="1"/>
</dbReference>
<keyword evidence="1" id="KW-0812">Transmembrane</keyword>
<evidence type="ECO:0000313" key="6">
    <source>
        <dbReference type="Proteomes" id="UP000285456"/>
    </source>
</evidence>
<keyword evidence="6" id="KW-1185">Reference proteome</keyword>
<feature type="domain" description="Deacetylase PdaC" evidence="3">
    <location>
        <begin position="85"/>
        <end position="158"/>
    </location>
</feature>
<dbReference type="InterPro" id="IPR021729">
    <property type="entry name" value="DUF3298"/>
</dbReference>
<dbReference type="EMBL" id="QWEH01000003">
    <property type="protein sequence ID" value="RHW33685.1"/>
    <property type="molecule type" value="Genomic_DNA"/>
</dbReference>
<feature type="transmembrane region" description="Helical" evidence="1">
    <location>
        <begin position="41"/>
        <end position="62"/>
    </location>
</feature>
<dbReference type="Gene3D" id="3.90.640.20">
    <property type="entry name" value="Heat-shock cognate protein, ATPase"/>
    <property type="match status" value="1"/>
</dbReference>
<name>A0A417YK48_9BACI</name>
<dbReference type="Pfam" id="PF11738">
    <property type="entry name" value="DUF3298"/>
    <property type="match status" value="1"/>
</dbReference>
<evidence type="ECO:0000256" key="1">
    <source>
        <dbReference type="SAM" id="Phobius"/>
    </source>
</evidence>
<reference evidence="5 6" key="1">
    <citation type="journal article" date="2007" name="Int. J. Syst. Evol. Microbiol.">
        <title>Oceanobacillus profundus sp. nov., isolated from a deep-sea sediment core.</title>
        <authorList>
            <person name="Kim Y.G."/>
            <person name="Choi D.H."/>
            <person name="Hyun S."/>
            <person name="Cho B.C."/>
        </authorList>
    </citation>
    <scope>NUCLEOTIDE SEQUENCE [LARGE SCALE GENOMIC DNA]</scope>
    <source>
        <strain evidence="5 6">DSM 18246</strain>
    </source>
</reference>
<dbReference type="InterPro" id="IPR037126">
    <property type="entry name" value="PdaC/RsiV-like_sf"/>
</dbReference>
<dbReference type="Gene3D" id="3.30.565.40">
    <property type="entry name" value="Fervidobacterium nodosum Rt17-B1 like"/>
    <property type="match status" value="1"/>
</dbReference>
<gene>
    <name evidence="5" type="ORF">D1B32_06490</name>
</gene>
<keyword evidence="1" id="KW-0472">Membrane</keyword>
<dbReference type="RefSeq" id="WP_118888941.1">
    <property type="nucleotide sequence ID" value="NZ_JAUOPF010000007.1"/>
</dbReference>
<keyword evidence="1" id="KW-1133">Transmembrane helix</keyword>
<organism evidence="5 6">
    <name type="scientific">Oceanobacillus profundus</name>
    <dbReference type="NCBI Taxonomy" id="372463"/>
    <lineage>
        <taxon>Bacteria</taxon>
        <taxon>Bacillati</taxon>
        <taxon>Bacillota</taxon>
        <taxon>Bacilli</taxon>
        <taxon>Bacillales</taxon>
        <taxon>Bacillaceae</taxon>
        <taxon>Oceanobacillus</taxon>
    </lineage>
</organism>
<accession>A0A417YK48</accession>
<dbReference type="Pfam" id="PF13786">
    <property type="entry name" value="DUF4179"/>
    <property type="match status" value="1"/>
</dbReference>
<dbReference type="AlphaFoldDB" id="A0A417YK48"/>
<evidence type="ECO:0000259" key="2">
    <source>
        <dbReference type="Pfam" id="PF11738"/>
    </source>
</evidence>
<dbReference type="InterPro" id="IPR025303">
    <property type="entry name" value="PdaC"/>
</dbReference>
<comment type="caution">
    <text evidence="5">The sequence shown here is derived from an EMBL/GenBank/DDBJ whole genome shotgun (WGS) entry which is preliminary data.</text>
</comment>